<feature type="binding site" evidence="1">
    <location>
        <position position="46"/>
    </location>
    <ligand>
        <name>Mg(2+)</name>
        <dbReference type="ChEBI" id="CHEBI:18420"/>
        <label>2</label>
    </ligand>
</feature>
<dbReference type="EMBL" id="QBML01000005">
    <property type="protein sequence ID" value="PZO43463.1"/>
    <property type="molecule type" value="Genomic_DNA"/>
</dbReference>
<dbReference type="PIRSF" id="PIRSF005303">
    <property type="entry name" value="Thiam_monoph_kin"/>
    <property type="match status" value="1"/>
</dbReference>
<dbReference type="GO" id="GO:0000287">
    <property type="term" value="F:magnesium ion binding"/>
    <property type="evidence" value="ECO:0007669"/>
    <property type="project" value="UniProtKB-UniRule"/>
</dbReference>
<keyword evidence="1" id="KW-0547">Nucleotide-binding</keyword>
<feature type="binding site" evidence="1">
    <location>
        <position position="238"/>
    </location>
    <ligand>
        <name>Mg(2+)</name>
        <dbReference type="ChEBI" id="CHEBI:18420"/>
        <label>3</label>
    </ligand>
</feature>
<dbReference type="InterPro" id="IPR036921">
    <property type="entry name" value="PurM-like_N_sf"/>
</dbReference>
<keyword evidence="1" id="KW-0479">Metal-binding</keyword>
<evidence type="ECO:0000259" key="2">
    <source>
        <dbReference type="Pfam" id="PF00586"/>
    </source>
</evidence>
<evidence type="ECO:0000256" key="1">
    <source>
        <dbReference type="HAMAP-Rule" id="MF_02128"/>
    </source>
</evidence>
<feature type="binding site" evidence="1">
    <location>
        <position position="75"/>
    </location>
    <ligand>
        <name>Mg(2+)</name>
        <dbReference type="ChEBI" id="CHEBI:18420"/>
        <label>3</label>
    </ligand>
</feature>
<keyword evidence="1" id="KW-0067">ATP-binding</keyword>
<feature type="binding site" evidence="1">
    <location>
        <position position="44"/>
    </location>
    <ligand>
        <name>Mg(2+)</name>
        <dbReference type="ChEBI" id="CHEBI:18420"/>
        <label>4</label>
    </ligand>
</feature>
<feature type="binding site" evidence="1">
    <location>
        <position position="75"/>
    </location>
    <ligand>
        <name>Mg(2+)</name>
        <dbReference type="ChEBI" id="CHEBI:18420"/>
        <label>2</label>
    </ligand>
</feature>
<feature type="binding site" evidence="1">
    <location>
        <position position="46"/>
    </location>
    <ligand>
        <name>Mg(2+)</name>
        <dbReference type="ChEBI" id="CHEBI:18420"/>
        <label>1</label>
    </ligand>
</feature>
<feature type="domain" description="PurM-like C-terminal" evidence="3">
    <location>
        <begin position="153"/>
        <end position="323"/>
    </location>
</feature>
<dbReference type="GO" id="GO:0009228">
    <property type="term" value="P:thiamine biosynthetic process"/>
    <property type="evidence" value="ECO:0007669"/>
    <property type="project" value="UniProtKB-KW"/>
</dbReference>
<dbReference type="PANTHER" id="PTHR30270:SF0">
    <property type="entry name" value="THIAMINE-MONOPHOSPHATE KINASE"/>
    <property type="match status" value="1"/>
</dbReference>
<dbReference type="NCBIfam" id="TIGR01379">
    <property type="entry name" value="thiL"/>
    <property type="match status" value="1"/>
</dbReference>
<feature type="binding site" evidence="1">
    <location>
        <position position="241"/>
    </location>
    <ligand>
        <name>Mg(2+)</name>
        <dbReference type="ChEBI" id="CHEBI:18420"/>
        <label>5</label>
    </ligand>
</feature>
<feature type="binding site" evidence="1">
    <location>
        <position position="123"/>
    </location>
    <ligand>
        <name>Mg(2+)</name>
        <dbReference type="ChEBI" id="CHEBI:18420"/>
        <label>1</label>
    </ligand>
</feature>
<dbReference type="SUPFAM" id="SSF56042">
    <property type="entry name" value="PurM C-terminal domain-like"/>
    <property type="match status" value="1"/>
</dbReference>
<evidence type="ECO:0000313" key="4">
    <source>
        <dbReference type="EMBL" id="PZO43463.1"/>
    </source>
</evidence>
<reference evidence="4 5" key="1">
    <citation type="submission" date="2018-04" db="EMBL/GenBank/DDBJ databases">
        <authorList>
            <person name="Go L.Y."/>
            <person name="Mitchell J.A."/>
        </authorList>
    </citation>
    <scope>NUCLEOTIDE SEQUENCE [LARGE SCALE GENOMIC DNA]</scope>
    <source>
        <strain evidence="4">ULC066bin1</strain>
    </source>
</reference>
<feature type="binding site" evidence="1">
    <location>
        <position position="28"/>
    </location>
    <ligand>
        <name>Mg(2+)</name>
        <dbReference type="ChEBI" id="CHEBI:18420"/>
        <label>4</label>
    </ligand>
</feature>
<dbReference type="GO" id="GO:0005524">
    <property type="term" value="F:ATP binding"/>
    <property type="evidence" value="ECO:0007669"/>
    <property type="project" value="UniProtKB-UniRule"/>
</dbReference>
<name>A0A2W4WEE9_9CYAN</name>
<dbReference type="InterPro" id="IPR010918">
    <property type="entry name" value="PurM-like_C_dom"/>
</dbReference>
<dbReference type="EC" id="2.7.4.16" evidence="1"/>
<feature type="binding site" evidence="1">
    <location>
        <position position="148"/>
    </location>
    <ligand>
        <name>ATP</name>
        <dbReference type="ChEBI" id="CHEBI:30616"/>
    </ligand>
</feature>
<keyword evidence="1" id="KW-0784">Thiamine biosynthesis</keyword>
<dbReference type="InterPro" id="IPR006283">
    <property type="entry name" value="ThiL-like"/>
</dbReference>
<feature type="binding site" evidence="1">
    <location>
        <position position="45"/>
    </location>
    <ligand>
        <name>Mg(2+)</name>
        <dbReference type="ChEBI" id="CHEBI:18420"/>
        <label>1</label>
    </ligand>
</feature>
<dbReference type="InterPro" id="IPR016188">
    <property type="entry name" value="PurM-like_N"/>
</dbReference>
<comment type="miscellaneous">
    <text evidence="1">Reaction mechanism of ThiL seems to utilize a direct, inline transfer of the gamma-phosphate of ATP to TMP rather than a phosphorylated enzyme intermediate.</text>
</comment>
<feature type="domain" description="PurM-like N-terminal" evidence="2">
    <location>
        <begin position="26"/>
        <end position="140"/>
    </location>
</feature>
<feature type="binding site" evidence="1">
    <location>
        <position position="240"/>
    </location>
    <ligand>
        <name>ATP</name>
        <dbReference type="ChEBI" id="CHEBI:30616"/>
    </ligand>
</feature>
<organism evidence="4 5">
    <name type="scientific">Pseudanabaena frigida</name>
    <dbReference type="NCBI Taxonomy" id="945775"/>
    <lineage>
        <taxon>Bacteria</taxon>
        <taxon>Bacillati</taxon>
        <taxon>Cyanobacteriota</taxon>
        <taxon>Cyanophyceae</taxon>
        <taxon>Pseudanabaenales</taxon>
        <taxon>Pseudanabaenaceae</taxon>
        <taxon>Pseudanabaena</taxon>
    </lineage>
</organism>
<comment type="function">
    <text evidence="1">Catalyzes the ATP-dependent phosphorylation of thiamine-monophosphate (TMP) to form thiamine-pyrophosphate (TPP), the active form of vitamin B1.</text>
</comment>
<keyword evidence="1" id="KW-0460">Magnesium</keyword>
<dbReference type="CDD" id="cd02194">
    <property type="entry name" value="ThiL"/>
    <property type="match status" value="1"/>
</dbReference>
<protein>
    <recommendedName>
        <fullName evidence="1">Thiamine-monophosphate kinase</fullName>
        <shortName evidence="1">TMP kinase</shortName>
        <shortName evidence="1">Thiamine-phosphate kinase</shortName>
        <ecNumber evidence="1">2.7.4.16</ecNumber>
    </recommendedName>
</protein>
<dbReference type="UniPathway" id="UPA00060">
    <property type="reaction ID" value="UER00142"/>
</dbReference>
<dbReference type="AlphaFoldDB" id="A0A2W4WEE9"/>
<dbReference type="Gene3D" id="3.90.650.10">
    <property type="entry name" value="PurM-like C-terminal domain"/>
    <property type="match status" value="1"/>
</dbReference>
<sequence>MTETINSLGEQGLLKIFRQYCSEVVGDDAAAMGATLPDRQMVVTTDMLVDEVHFSDRTTSAEDVGWRAAAVNLSDLAAMGAQPWGLVMSVGLPPDTQVAWIEGVYRGFSECLQTYGTELVGGDTVRSPVRTLSVTAFGQVPKNQIIQRHTARVGDAIVMTGLHGLSKAGLELLFKEELKEKLLAPLKIGNRILAGNDLVQAICRYHQRPTPRFDAIAIVHKILKQQNHLGDFPISGMDSSDGLADAIAQICRASEVGAKIYWRSLPICRAVRTLAGDRALDWVLYGGEDFELVLCMPFELAEQFVNQLSGAVIIGEIVEGDRIDGLEMRSAFQHFNV</sequence>
<gene>
    <name evidence="1 4" type="primary">thiL</name>
    <name evidence="4" type="ORF">DCF19_05870</name>
</gene>
<dbReference type="GO" id="GO:0009030">
    <property type="term" value="F:thiamine-phosphate kinase activity"/>
    <property type="evidence" value="ECO:0007669"/>
    <property type="project" value="UniProtKB-UniRule"/>
</dbReference>
<dbReference type="GO" id="GO:0009229">
    <property type="term" value="P:thiamine diphosphate biosynthetic process"/>
    <property type="evidence" value="ECO:0007669"/>
    <property type="project" value="UniProtKB-UniRule"/>
</dbReference>
<feature type="binding site" evidence="1">
    <location>
        <position position="75"/>
    </location>
    <ligand>
        <name>Mg(2+)</name>
        <dbReference type="ChEBI" id="CHEBI:18420"/>
        <label>4</label>
    </ligand>
</feature>
<dbReference type="SUPFAM" id="SSF55326">
    <property type="entry name" value="PurM N-terminal domain-like"/>
    <property type="match status" value="1"/>
</dbReference>
<comment type="similarity">
    <text evidence="1">Belongs to the thiamine-monophosphate kinase family.</text>
</comment>
<feature type="binding site" evidence="1">
    <location>
        <position position="28"/>
    </location>
    <ligand>
        <name>Mg(2+)</name>
        <dbReference type="ChEBI" id="CHEBI:18420"/>
        <label>3</label>
    </ligand>
</feature>
<accession>A0A2W4WEE9</accession>
<reference evidence="4 5" key="2">
    <citation type="submission" date="2018-06" db="EMBL/GenBank/DDBJ databases">
        <title>Metagenomic assembly of (sub)arctic Cyanobacteria and their associated microbiome from non-axenic cultures.</title>
        <authorList>
            <person name="Baurain D."/>
        </authorList>
    </citation>
    <scope>NUCLEOTIDE SEQUENCE [LARGE SCALE GENOMIC DNA]</scope>
    <source>
        <strain evidence="4">ULC066bin1</strain>
    </source>
</reference>
<feature type="binding site" evidence="1">
    <location>
        <position position="288"/>
    </location>
    <ligand>
        <name>substrate</name>
    </ligand>
</feature>
<keyword evidence="1" id="KW-0808">Transferase</keyword>
<comment type="catalytic activity">
    <reaction evidence="1">
        <text>thiamine phosphate + ATP = thiamine diphosphate + ADP</text>
        <dbReference type="Rhea" id="RHEA:15913"/>
        <dbReference type="ChEBI" id="CHEBI:30616"/>
        <dbReference type="ChEBI" id="CHEBI:37575"/>
        <dbReference type="ChEBI" id="CHEBI:58937"/>
        <dbReference type="ChEBI" id="CHEBI:456216"/>
        <dbReference type="EC" id="2.7.4.16"/>
    </reaction>
</comment>
<keyword evidence="1 4" id="KW-0418">Kinase</keyword>
<comment type="pathway">
    <text evidence="1">Cofactor biosynthesis; thiamine diphosphate biosynthesis; thiamine diphosphate from thiamine phosphate: step 1/1.</text>
</comment>
<feature type="binding site" evidence="1">
    <location>
        <position position="105"/>
    </location>
    <ligand>
        <name>ATP</name>
        <dbReference type="ChEBI" id="CHEBI:30616"/>
    </ligand>
</feature>
<evidence type="ECO:0000259" key="3">
    <source>
        <dbReference type="Pfam" id="PF02769"/>
    </source>
</evidence>
<dbReference type="InterPro" id="IPR036676">
    <property type="entry name" value="PurM-like_C_sf"/>
</dbReference>
<feature type="binding site" evidence="1">
    <location>
        <position position="332"/>
    </location>
    <ligand>
        <name>substrate</name>
    </ligand>
</feature>
<proteinExistence type="inferred from homology"/>
<feature type="binding site" evidence="1">
    <location>
        <begin position="122"/>
        <end position="123"/>
    </location>
    <ligand>
        <name>ATP</name>
        <dbReference type="ChEBI" id="CHEBI:30616"/>
    </ligand>
</feature>
<dbReference type="Pfam" id="PF02769">
    <property type="entry name" value="AIRS_C"/>
    <property type="match status" value="1"/>
</dbReference>
<dbReference type="HAMAP" id="MF_02128">
    <property type="entry name" value="TMP_kinase"/>
    <property type="match status" value="1"/>
</dbReference>
<dbReference type="Gene3D" id="3.30.1330.10">
    <property type="entry name" value="PurM-like, N-terminal domain"/>
    <property type="match status" value="1"/>
</dbReference>
<dbReference type="Pfam" id="PF00586">
    <property type="entry name" value="AIRS"/>
    <property type="match status" value="1"/>
</dbReference>
<evidence type="ECO:0000313" key="5">
    <source>
        <dbReference type="Proteomes" id="UP000249467"/>
    </source>
</evidence>
<dbReference type="PANTHER" id="PTHR30270">
    <property type="entry name" value="THIAMINE-MONOPHOSPHATE KINASE"/>
    <property type="match status" value="1"/>
</dbReference>
<dbReference type="Proteomes" id="UP000249467">
    <property type="component" value="Unassembled WGS sequence"/>
</dbReference>
<comment type="caution">
    <text evidence="4">The sequence shown here is derived from an EMBL/GenBank/DDBJ whole genome shotgun (WGS) entry which is preliminary data.</text>
</comment>
<feature type="binding site" evidence="1">
    <location>
        <position position="53"/>
    </location>
    <ligand>
        <name>substrate</name>
    </ligand>
</feature>